<dbReference type="Gene3D" id="3.30.70.330">
    <property type="match status" value="2"/>
</dbReference>
<comment type="similarity">
    <text evidence="2">Belongs to the Musashi family.</text>
</comment>
<keyword evidence="10 11" id="KW-0694">RNA-binding</keyword>
<dbReference type="AlphaFoldDB" id="A0A085NIB6"/>
<keyword evidence="7" id="KW-0677">Repeat</keyword>
<evidence type="ECO:0000256" key="2">
    <source>
        <dbReference type="ARBA" id="ARBA00006635"/>
    </source>
</evidence>
<dbReference type="InterPro" id="IPR021109">
    <property type="entry name" value="Peptidase_aspartic_dom_sf"/>
</dbReference>
<evidence type="ECO:0000259" key="13">
    <source>
        <dbReference type="PROSITE" id="PS50102"/>
    </source>
</evidence>
<keyword evidence="8" id="KW-0064">Aspartyl protease</keyword>
<dbReference type="EMBL" id="KL367497">
    <property type="protein sequence ID" value="KFD69212.1"/>
    <property type="molecule type" value="Genomic_DNA"/>
</dbReference>
<keyword evidence="9" id="KW-0378">Hydrolase</keyword>
<gene>
    <name evidence="14" type="ORF">M514_18581</name>
</gene>
<evidence type="ECO:0000256" key="6">
    <source>
        <dbReference type="ARBA" id="ARBA00022670"/>
    </source>
</evidence>
<organism evidence="14">
    <name type="scientific">Trichuris suis</name>
    <name type="common">pig whipworm</name>
    <dbReference type="NCBI Taxonomy" id="68888"/>
    <lineage>
        <taxon>Eukaryota</taxon>
        <taxon>Metazoa</taxon>
        <taxon>Ecdysozoa</taxon>
        <taxon>Nematoda</taxon>
        <taxon>Enoplea</taxon>
        <taxon>Dorylaimia</taxon>
        <taxon>Trichinellida</taxon>
        <taxon>Trichuridae</taxon>
        <taxon>Trichuris</taxon>
    </lineage>
</organism>
<name>A0A085NIB6_9BILA</name>
<evidence type="ECO:0000256" key="4">
    <source>
        <dbReference type="ARBA" id="ARBA00022490"/>
    </source>
</evidence>
<dbReference type="PROSITE" id="PS50102">
    <property type="entry name" value="RRM"/>
    <property type="match status" value="2"/>
</dbReference>
<dbReference type="InterPro" id="IPR034126">
    <property type="entry name" value="MSI_RRM2"/>
</dbReference>
<comment type="similarity">
    <text evidence="3">Belongs to the DDI1 family.</text>
</comment>
<feature type="domain" description="RRM" evidence="13">
    <location>
        <begin position="563"/>
        <end position="652"/>
    </location>
</feature>
<dbReference type="InterPro" id="IPR029071">
    <property type="entry name" value="Ubiquitin-like_domsf"/>
</dbReference>
<dbReference type="FunFam" id="3.30.70.330:FF:000020">
    <property type="entry name" value="RNA-binding protein Musashi homolog 2 isoform X1"/>
    <property type="match status" value="1"/>
</dbReference>
<dbReference type="InterPro" id="IPR000504">
    <property type="entry name" value="RRM_dom"/>
</dbReference>
<evidence type="ECO:0000313" key="14">
    <source>
        <dbReference type="EMBL" id="KFD69212.1"/>
    </source>
</evidence>
<dbReference type="PANTHER" id="PTHR48032">
    <property type="entry name" value="RNA-BINDING PROTEIN MUSASHI HOMOLOG RBP6"/>
    <property type="match status" value="1"/>
</dbReference>
<keyword evidence="5" id="KW-0597">Phosphoprotein</keyword>
<evidence type="ECO:0000256" key="3">
    <source>
        <dbReference type="ARBA" id="ARBA00009136"/>
    </source>
</evidence>
<evidence type="ECO:0000256" key="1">
    <source>
        <dbReference type="ARBA" id="ARBA00004496"/>
    </source>
</evidence>
<evidence type="ECO:0000256" key="5">
    <source>
        <dbReference type="ARBA" id="ARBA00022553"/>
    </source>
</evidence>
<dbReference type="SMART" id="SM00360">
    <property type="entry name" value="RRM"/>
    <property type="match status" value="2"/>
</dbReference>
<feature type="compositionally biased region" description="Polar residues" evidence="12">
    <location>
        <begin position="441"/>
        <end position="460"/>
    </location>
</feature>
<dbReference type="GO" id="GO:0006417">
    <property type="term" value="P:regulation of translation"/>
    <property type="evidence" value="ECO:0007669"/>
    <property type="project" value="TreeGrafter"/>
</dbReference>
<dbReference type="InterPro" id="IPR035979">
    <property type="entry name" value="RBD_domain_sf"/>
</dbReference>
<dbReference type="Gene3D" id="2.40.70.10">
    <property type="entry name" value="Acid Proteases"/>
    <property type="match status" value="1"/>
</dbReference>
<dbReference type="SUPFAM" id="SSF50630">
    <property type="entry name" value="Acid proteases"/>
    <property type="match status" value="1"/>
</dbReference>
<sequence>LDFSKCPSNSISDIFRLTFQESTSESVSIDNVMAETTGATELQLTIVVNGEEIFPVVAQRNMTVKALTDHCKQYSATLNQNGFSVSVSFNGQFLTDLSRTLGDCGVKNGDALSLHAVPAEDMEVINVVQQISSDPSVAAAIVANNPELLEAITRRDMGSFVSIVVTFLDRLSSLINSCFLISKEISPFLSFKAKVKQLLPAAVQAARNAPAGEEMMRNPTDPEVQKLIEENIRLENIDSMFAHAMEHMPETFGSVSMLFIRCKVNNFDTTAFVDSGAQATIISEGFAERCGLMRLIDRRFSGLAMGVGTCKILGRIHIAQLQIENVFLAVSCMVVEKQPMDILFGLDMLKRHQCVIDLKENCLIVGETRTPFLAEHEMPAICRQVQDQAGPSIRLRLDGANFAEEDIRKVTRCGFTVAQAIEGLKYSNGDVKKAIACLSDKPNSPTEAENSSGSVPAENNDSQEDPGKMFIGGLSWQTSVESLGEYFGQFGQVTECVVMRDPNTKKARGFGFIRFADTSSVEKVLRHPSHELDGKKVSMVVMEIDPKVAFPKRLQPKMVTKTKKIFVGGLSASTTLDDMKSYFSQFGSIEDSMLMFDKSTNRHRGFGFVTFDNEDVVEKVVEIHFHEINGKMVECKKAQPKEVMLPVQLAKSRAASRNLYGLSDHFFGELANYAATYLPRLSYSPSLYYPASLYGYFFASGDKLYTDLGFTTPTLTVPNGRHDLTRSMLNGYAPGYVSPTSPGTHRPYPAAAMPSATSQAMDIYAAAGGTPELTPYLPTVSPQPLHPLQMKAAPLLTAAAYNGYH</sequence>
<proteinExistence type="inferred from homology"/>
<keyword evidence="6" id="KW-0645">Protease</keyword>
<evidence type="ECO:0000256" key="11">
    <source>
        <dbReference type="PROSITE-ProRule" id="PRU00176"/>
    </source>
</evidence>
<dbReference type="Pfam" id="PF00076">
    <property type="entry name" value="RRM_1"/>
    <property type="match status" value="2"/>
</dbReference>
<evidence type="ECO:0000256" key="12">
    <source>
        <dbReference type="SAM" id="MobiDB-lite"/>
    </source>
</evidence>
<dbReference type="CDD" id="cd12323">
    <property type="entry name" value="RRM2_MSI"/>
    <property type="match status" value="1"/>
</dbReference>
<comment type="subcellular location">
    <subcellularLocation>
        <location evidence="1">Cytoplasm</location>
    </subcellularLocation>
</comment>
<evidence type="ECO:0000256" key="9">
    <source>
        <dbReference type="ARBA" id="ARBA00022801"/>
    </source>
</evidence>
<dbReference type="SUPFAM" id="SSF54236">
    <property type="entry name" value="Ubiquitin-like"/>
    <property type="match status" value="1"/>
</dbReference>
<dbReference type="InterPro" id="IPR019103">
    <property type="entry name" value="Peptidase_aspartic_DDI1-type"/>
</dbReference>
<dbReference type="CDD" id="cd05479">
    <property type="entry name" value="RP_DDI"/>
    <property type="match status" value="1"/>
</dbReference>
<dbReference type="GO" id="GO:0003729">
    <property type="term" value="F:mRNA binding"/>
    <property type="evidence" value="ECO:0007669"/>
    <property type="project" value="TreeGrafter"/>
</dbReference>
<dbReference type="SUPFAM" id="SSF54928">
    <property type="entry name" value="RNA-binding domain, RBD"/>
    <property type="match status" value="2"/>
</dbReference>
<evidence type="ECO:0000256" key="10">
    <source>
        <dbReference type="ARBA" id="ARBA00022884"/>
    </source>
</evidence>
<accession>A0A085NIB6</accession>
<keyword evidence="4" id="KW-0963">Cytoplasm</keyword>
<dbReference type="FunFam" id="3.30.70.330:FF:000025">
    <property type="entry name" value="RNA-binding protein Musashi homolog 2 isoform X1"/>
    <property type="match status" value="1"/>
</dbReference>
<dbReference type="Proteomes" id="UP000030758">
    <property type="component" value="Unassembled WGS sequence"/>
</dbReference>
<dbReference type="GO" id="GO:0006508">
    <property type="term" value="P:proteolysis"/>
    <property type="evidence" value="ECO:0007669"/>
    <property type="project" value="UniProtKB-KW"/>
</dbReference>
<evidence type="ECO:0000256" key="8">
    <source>
        <dbReference type="ARBA" id="ARBA00022750"/>
    </source>
</evidence>
<dbReference type="GO" id="GO:0004190">
    <property type="term" value="F:aspartic-type endopeptidase activity"/>
    <property type="evidence" value="ECO:0007669"/>
    <property type="project" value="UniProtKB-KW"/>
</dbReference>
<dbReference type="GO" id="GO:0005737">
    <property type="term" value="C:cytoplasm"/>
    <property type="evidence" value="ECO:0007669"/>
    <property type="project" value="UniProtKB-SubCell"/>
</dbReference>
<dbReference type="Pfam" id="PF09668">
    <property type="entry name" value="Asp_protease"/>
    <property type="match status" value="1"/>
</dbReference>
<protein>
    <recommendedName>
        <fullName evidence="13">RRM domain-containing protein</fullName>
    </recommendedName>
</protein>
<dbReference type="InterPro" id="IPR012677">
    <property type="entry name" value="Nucleotide-bd_a/b_plait_sf"/>
</dbReference>
<reference evidence="14" key="1">
    <citation type="journal article" date="2014" name="Nat. Genet.">
        <title>Genome and transcriptome of the porcine whipworm Trichuris suis.</title>
        <authorList>
            <person name="Jex A.R."/>
            <person name="Nejsum P."/>
            <person name="Schwarz E.M."/>
            <person name="Hu L."/>
            <person name="Young N.D."/>
            <person name="Hall R.S."/>
            <person name="Korhonen P.K."/>
            <person name="Liao S."/>
            <person name="Thamsborg S."/>
            <person name="Xia J."/>
            <person name="Xu P."/>
            <person name="Wang S."/>
            <person name="Scheerlinck J.P."/>
            <person name="Hofmann A."/>
            <person name="Sternberg P.W."/>
            <person name="Wang J."/>
            <person name="Gasser R.B."/>
        </authorList>
    </citation>
    <scope>NUCLEOTIDE SEQUENCE [LARGE SCALE GENOMIC DNA]</scope>
    <source>
        <strain evidence="14">DCEP-RM93F</strain>
    </source>
</reference>
<feature type="region of interest" description="Disordered" evidence="12">
    <location>
        <begin position="440"/>
        <end position="467"/>
    </location>
</feature>
<dbReference type="PANTHER" id="PTHR48032:SF18">
    <property type="entry name" value="RRM DOMAIN-CONTAINING PROTEIN"/>
    <property type="match status" value="1"/>
</dbReference>
<evidence type="ECO:0000256" key="7">
    <source>
        <dbReference type="ARBA" id="ARBA00022737"/>
    </source>
</evidence>
<feature type="domain" description="RRM" evidence="13">
    <location>
        <begin position="467"/>
        <end position="546"/>
    </location>
</feature>
<feature type="non-terminal residue" evidence="14">
    <location>
        <position position="1"/>
    </location>
</feature>